<evidence type="ECO:0000313" key="2">
    <source>
        <dbReference type="Proteomes" id="UP000054498"/>
    </source>
</evidence>
<dbReference type="Proteomes" id="UP000054498">
    <property type="component" value="Unassembled WGS sequence"/>
</dbReference>
<dbReference type="GeneID" id="25738784"/>
<dbReference type="RefSeq" id="XP_013901069.1">
    <property type="nucleotide sequence ID" value="XM_014045615.1"/>
</dbReference>
<reference evidence="1 2" key="1">
    <citation type="journal article" date="2013" name="BMC Genomics">
        <title>Reconstruction of the lipid metabolism for the microalga Monoraphidium neglectum from its genome sequence reveals characteristics suitable for biofuel production.</title>
        <authorList>
            <person name="Bogen C."/>
            <person name="Al-Dilaimi A."/>
            <person name="Albersmeier A."/>
            <person name="Wichmann J."/>
            <person name="Grundmann M."/>
            <person name="Rupp O."/>
            <person name="Lauersen K.J."/>
            <person name="Blifernez-Klassen O."/>
            <person name="Kalinowski J."/>
            <person name="Goesmann A."/>
            <person name="Mussgnug J.H."/>
            <person name="Kruse O."/>
        </authorList>
    </citation>
    <scope>NUCLEOTIDE SEQUENCE [LARGE SCALE GENOMIC DNA]</scope>
    <source>
        <strain evidence="1 2">SAG 48.87</strain>
    </source>
</reference>
<gene>
    <name evidence="1" type="ORF">MNEG_5907</name>
</gene>
<evidence type="ECO:0000313" key="1">
    <source>
        <dbReference type="EMBL" id="KIZ02050.1"/>
    </source>
</evidence>
<protein>
    <submittedName>
        <fullName evidence="1">Uncharacterized protein</fullName>
    </submittedName>
</protein>
<organism evidence="1 2">
    <name type="scientific">Monoraphidium neglectum</name>
    <dbReference type="NCBI Taxonomy" id="145388"/>
    <lineage>
        <taxon>Eukaryota</taxon>
        <taxon>Viridiplantae</taxon>
        <taxon>Chlorophyta</taxon>
        <taxon>core chlorophytes</taxon>
        <taxon>Chlorophyceae</taxon>
        <taxon>CS clade</taxon>
        <taxon>Sphaeropleales</taxon>
        <taxon>Selenastraceae</taxon>
        <taxon>Monoraphidium</taxon>
    </lineage>
</organism>
<sequence length="50" mass="5236">ISPATYHRAGRVILAAIEAGAMGGCIKCADLGSAENCNEDGVLLRRTFDK</sequence>
<name>A0A0D2MG01_9CHLO</name>
<keyword evidence="2" id="KW-1185">Reference proteome</keyword>
<dbReference type="KEGG" id="mng:MNEG_5907"/>
<dbReference type="AlphaFoldDB" id="A0A0D2MG01"/>
<dbReference type="EMBL" id="KK101133">
    <property type="protein sequence ID" value="KIZ02050.1"/>
    <property type="molecule type" value="Genomic_DNA"/>
</dbReference>
<feature type="non-terminal residue" evidence="1">
    <location>
        <position position="1"/>
    </location>
</feature>
<accession>A0A0D2MG01</accession>
<proteinExistence type="predicted"/>